<gene>
    <name evidence="2" type="ORF">DFR24_1851</name>
</gene>
<dbReference type="RefSeq" id="WP_133880948.1">
    <property type="nucleotide sequence ID" value="NZ_MWIN01000001.1"/>
</dbReference>
<keyword evidence="3" id="KW-1185">Reference proteome</keyword>
<feature type="compositionally biased region" description="Basic and acidic residues" evidence="1">
    <location>
        <begin position="115"/>
        <end position="126"/>
    </location>
</feature>
<comment type="caution">
    <text evidence="2">The sequence shown here is derived from an EMBL/GenBank/DDBJ whole genome shotgun (WGS) entry which is preliminary data.</text>
</comment>
<dbReference type="OrthoDB" id="8688459at2"/>
<protein>
    <submittedName>
        <fullName evidence="2">Acetone carboxylase gamma subunit</fullName>
    </submittedName>
</protein>
<dbReference type="EMBL" id="SOBT01000008">
    <property type="protein sequence ID" value="TDU32454.1"/>
    <property type="molecule type" value="Genomic_DNA"/>
</dbReference>
<feature type="region of interest" description="Disordered" evidence="1">
    <location>
        <begin position="115"/>
        <end position="146"/>
    </location>
</feature>
<proteinExistence type="predicted"/>
<evidence type="ECO:0000313" key="2">
    <source>
        <dbReference type="EMBL" id="TDU32454.1"/>
    </source>
</evidence>
<organism evidence="2 3">
    <name type="scientific">Panacagrimonas perspica</name>
    <dbReference type="NCBI Taxonomy" id="381431"/>
    <lineage>
        <taxon>Bacteria</taxon>
        <taxon>Pseudomonadati</taxon>
        <taxon>Pseudomonadota</taxon>
        <taxon>Gammaproteobacteria</taxon>
        <taxon>Nevskiales</taxon>
        <taxon>Nevskiaceae</taxon>
        <taxon>Panacagrimonas</taxon>
    </lineage>
</organism>
<dbReference type="Pfam" id="PF08882">
    <property type="entry name" value="Acetone_carb_G"/>
    <property type="match status" value="1"/>
</dbReference>
<evidence type="ECO:0000256" key="1">
    <source>
        <dbReference type="SAM" id="MobiDB-lite"/>
    </source>
</evidence>
<dbReference type="InterPro" id="IPR016750">
    <property type="entry name" value="Aceto_COase_bsu/gsu"/>
</dbReference>
<reference evidence="2 3" key="1">
    <citation type="submission" date="2019-03" db="EMBL/GenBank/DDBJ databases">
        <title>Genomic Encyclopedia of Type Strains, Phase IV (KMG-IV): sequencing the most valuable type-strain genomes for metagenomic binning, comparative biology and taxonomic classification.</title>
        <authorList>
            <person name="Goeker M."/>
        </authorList>
    </citation>
    <scope>NUCLEOTIDE SEQUENCE [LARGE SCALE GENOMIC DNA]</scope>
    <source>
        <strain evidence="2 3">DSM 26377</strain>
    </source>
</reference>
<evidence type="ECO:0000313" key="3">
    <source>
        <dbReference type="Proteomes" id="UP000295341"/>
    </source>
</evidence>
<dbReference type="AlphaFoldDB" id="A0A4V3US51"/>
<name>A0A4V3US51_9GAMM</name>
<dbReference type="Proteomes" id="UP000295341">
    <property type="component" value="Unassembled WGS sequence"/>
</dbReference>
<sequence length="146" mass="17233">MKVLMTENLRINLDTEKWECRHCDKVLNSARDNYKRSLLAYDRDPREIHKPLLDPKKYTLTYSPDPTWCRLIEYYCPKCGTMMETEYLPPGHPPLRDMEFDIDAMKEQWKHREEVLKEPGGKDYPRSRKSVHAGQAMARMATGDKA</sequence>
<accession>A0A4V3US51</accession>